<dbReference type="PANTHER" id="PTHR37954:SF3">
    <property type="entry name" value="DUF169 DOMAIN-CONTAINING PROTEIN"/>
    <property type="match status" value="1"/>
</dbReference>
<reference evidence="1" key="1">
    <citation type="journal article" date="2015" name="Proc. Natl. Acad. Sci. U.S.A.">
        <title>Networks of energetic and metabolic interactions define dynamics in microbial communities.</title>
        <authorList>
            <person name="Embree M."/>
            <person name="Liu J.K."/>
            <person name="Al-Bassam M.M."/>
            <person name="Zengler K."/>
        </authorList>
    </citation>
    <scope>NUCLEOTIDE SEQUENCE</scope>
</reference>
<comment type="caution">
    <text evidence="1">The sequence shown here is derived from an EMBL/GenBank/DDBJ whole genome shotgun (WGS) entry which is preliminary data.</text>
</comment>
<sequence length="87" mass="8991">MLKLAQATLYQLGGRVHSQFSGIQSVCADATAQTYLTGTANYSLGCDGSRKFSGIEDAEMVMGFPAELLPGLVHAVGVVTAAPGSKK</sequence>
<proteinExistence type="predicted"/>
<gene>
    <name evidence="1" type="ORF">ASZ90_015676</name>
</gene>
<organism evidence="1">
    <name type="scientific">hydrocarbon metagenome</name>
    <dbReference type="NCBI Taxonomy" id="938273"/>
    <lineage>
        <taxon>unclassified sequences</taxon>
        <taxon>metagenomes</taxon>
        <taxon>ecological metagenomes</taxon>
    </lineage>
</organism>
<name>A0A0W8F1I3_9ZZZZ</name>
<accession>A0A0W8F1I3</accession>
<protein>
    <submittedName>
        <fullName evidence="1">Uncharacterized protein</fullName>
    </submittedName>
</protein>
<dbReference type="Pfam" id="PF02596">
    <property type="entry name" value="DUF169"/>
    <property type="match status" value="1"/>
</dbReference>
<dbReference type="PANTHER" id="PTHR37954">
    <property type="entry name" value="BLL4979 PROTEIN"/>
    <property type="match status" value="1"/>
</dbReference>
<dbReference type="InterPro" id="IPR003748">
    <property type="entry name" value="DUF169"/>
</dbReference>
<dbReference type="AlphaFoldDB" id="A0A0W8F1I3"/>
<dbReference type="EMBL" id="LNQE01001630">
    <property type="protein sequence ID" value="KUG14681.1"/>
    <property type="molecule type" value="Genomic_DNA"/>
</dbReference>
<evidence type="ECO:0000313" key="1">
    <source>
        <dbReference type="EMBL" id="KUG14681.1"/>
    </source>
</evidence>